<dbReference type="PIRSF" id="PIRSF015582">
    <property type="entry name" value="Cit_lyase_B"/>
    <property type="match status" value="1"/>
</dbReference>
<gene>
    <name evidence="6" type="ORF">SK069_16295</name>
</gene>
<dbReference type="InterPro" id="IPR040442">
    <property type="entry name" value="Pyrv_kinase-like_dom_sf"/>
</dbReference>
<comment type="cofactor">
    <cofactor evidence="1">
        <name>Mg(2+)</name>
        <dbReference type="ChEBI" id="CHEBI:18420"/>
    </cofactor>
</comment>
<protein>
    <submittedName>
        <fullName evidence="6">CoA ester lyase</fullName>
    </submittedName>
</protein>
<proteinExistence type="predicted"/>
<dbReference type="RefSeq" id="WP_319955310.1">
    <property type="nucleotide sequence ID" value="NZ_JAXAVX010000011.1"/>
</dbReference>
<feature type="domain" description="HpcH/HpaI aldolase/citrate lyase" evidence="5">
    <location>
        <begin position="21"/>
        <end position="247"/>
    </location>
</feature>
<dbReference type="SUPFAM" id="SSF51621">
    <property type="entry name" value="Phosphoenolpyruvate/pyruvate domain"/>
    <property type="match status" value="1"/>
</dbReference>
<dbReference type="InterPro" id="IPR005000">
    <property type="entry name" value="Aldolase/citrate-lyase_domain"/>
</dbReference>
<keyword evidence="7" id="KW-1185">Reference proteome</keyword>
<evidence type="ECO:0000313" key="6">
    <source>
        <dbReference type="EMBL" id="MDX8153159.1"/>
    </source>
</evidence>
<comment type="caution">
    <text evidence="6">The sequence shown here is derived from an EMBL/GenBank/DDBJ whole genome shotgun (WGS) entry which is preliminary data.</text>
</comment>
<dbReference type="Proteomes" id="UP001277761">
    <property type="component" value="Unassembled WGS sequence"/>
</dbReference>
<evidence type="ECO:0000256" key="2">
    <source>
        <dbReference type="ARBA" id="ARBA00022723"/>
    </source>
</evidence>
<evidence type="ECO:0000256" key="3">
    <source>
        <dbReference type="ARBA" id="ARBA00022842"/>
    </source>
</evidence>
<evidence type="ECO:0000256" key="1">
    <source>
        <dbReference type="ARBA" id="ARBA00001946"/>
    </source>
</evidence>
<dbReference type="Pfam" id="PF03328">
    <property type="entry name" value="HpcH_HpaI"/>
    <property type="match status" value="1"/>
</dbReference>
<dbReference type="PANTHER" id="PTHR32308:SF10">
    <property type="entry name" value="CITRATE LYASE SUBUNIT BETA"/>
    <property type="match status" value="1"/>
</dbReference>
<evidence type="ECO:0000259" key="5">
    <source>
        <dbReference type="Pfam" id="PF03328"/>
    </source>
</evidence>
<dbReference type="GO" id="GO:0016829">
    <property type="term" value="F:lyase activity"/>
    <property type="evidence" value="ECO:0007669"/>
    <property type="project" value="UniProtKB-KW"/>
</dbReference>
<dbReference type="InterPro" id="IPR015813">
    <property type="entry name" value="Pyrv/PenolPyrv_kinase-like_dom"/>
</dbReference>
<keyword evidence="2" id="KW-0479">Metal-binding</keyword>
<dbReference type="Gene3D" id="3.20.20.60">
    <property type="entry name" value="Phosphoenolpyruvate-binding domains"/>
    <property type="match status" value="1"/>
</dbReference>
<evidence type="ECO:0000256" key="4">
    <source>
        <dbReference type="SAM" id="MobiDB-lite"/>
    </source>
</evidence>
<organism evidence="6 7">
    <name type="scientific">Patulibacter brassicae</name>
    <dbReference type="NCBI Taxonomy" id="1705717"/>
    <lineage>
        <taxon>Bacteria</taxon>
        <taxon>Bacillati</taxon>
        <taxon>Actinomycetota</taxon>
        <taxon>Thermoleophilia</taxon>
        <taxon>Solirubrobacterales</taxon>
        <taxon>Patulibacteraceae</taxon>
        <taxon>Patulibacter</taxon>
    </lineage>
</organism>
<sequence>MSAYGSTPARPLRPRRTCHSVPGSSEKFLAKAPTLAADQVFLDLEDSVAPSEKESARGQVIRALRELEFPEGKTVVYRVNGTDTPFFYRDLIDVVEEVGDKIHAVMLPKVQEAGDIALADKLLTQIELAKGLEVGRIGIEAQVEDAKGLVNVEAITTASQRMETIIFGPGDYSAAIGIPITQIGGAPEGYPGDHLNYLYSRLVVAARAAGIQAIDGPYAAFKDEDGLRERTRLVRALGLDGKWTIHPAQIEVVNEIFTPTRETWEKAEAMLRAYDEATAAGSGAAIFEGEMVDEANRKMAERIAGQGRAAGYDA</sequence>
<accession>A0ABU4VMU6</accession>
<feature type="region of interest" description="Disordered" evidence="4">
    <location>
        <begin position="1"/>
        <end position="23"/>
    </location>
</feature>
<dbReference type="PANTHER" id="PTHR32308">
    <property type="entry name" value="LYASE BETA SUBUNIT, PUTATIVE (AFU_ORTHOLOGUE AFUA_4G13030)-RELATED"/>
    <property type="match status" value="1"/>
</dbReference>
<reference evidence="6 7" key="1">
    <citation type="submission" date="2023-11" db="EMBL/GenBank/DDBJ databases">
        <authorList>
            <person name="Xu M."/>
            <person name="Jiang T."/>
        </authorList>
    </citation>
    <scope>NUCLEOTIDE SEQUENCE [LARGE SCALE GENOMIC DNA]</scope>
    <source>
        <strain evidence="6 7">SD</strain>
    </source>
</reference>
<keyword evidence="3" id="KW-0460">Magnesium</keyword>
<dbReference type="InterPro" id="IPR011206">
    <property type="entry name" value="Citrate_lyase_beta/mcl1/mcl2"/>
</dbReference>
<evidence type="ECO:0000313" key="7">
    <source>
        <dbReference type="Proteomes" id="UP001277761"/>
    </source>
</evidence>
<name>A0ABU4VMU6_9ACTN</name>
<keyword evidence="6" id="KW-0456">Lyase</keyword>
<dbReference type="EMBL" id="JAXAVX010000011">
    <property type="protein sequence ID" value="MDX8153159.1"/>
    <property type="molecule type" value="Genomic_DNA"/>
</dbReference>